<accession>A0A433Q3Z2</accession>
<gene>
    <name evidence="1" type="ORF">BC938DRAFT_473667</name>
</gene>
<sequence length="139" mass="16181">MNIEIVRLLVEFKVDTNARNNHRLMPLHITEKNRDVEAINCSWPKWAPQGHKAAYDQVYSTILLADVNFKDNNRWALLYLTVLKGNIEFAKQLMSEFNVDSGTKNICRQILLYLTIQKEDVEVIKMLMAEFRTDASSSY</sequence>
<name>A0A433Q3Z2_9FUNG</name>
<dbReference type="SUPFAM" id="SSF48403">
    <property type="entry name" value="Ankyrin repeat"/>
    <property type="match status" value="1"/>
</dbReference>
<keyword evidence="2" id="KW-1185">Reference proteome</keyword>
<dbReference type="AlphaFoldDB" id="A0A433Q3Z2"/>
<protein>
    <submittedName>
        <fullName evidence="1">Uncharacterized protein</fullName>
    </submittedName>
</protein>
<dbReference type="Gene3D" id="1.25.40.20">
    <property type="entry name" value="Ankyrin repeat-containing domain"/>
    <property type="match status" value="2"/>
</dbReference>
<dbReference type="InterPro" id="IPR036770">
    <property type="entry name" value="Ankyrin_rpt-contain_sf"/>
</dbReference>
<proteinExistence type="predicted"/>
<comment type="caution">
    <text evidence="1">The sequence shown here is derived from an EMBL/GenBank/DDBJ whole genome shotgun (WGS) entry which is preliminary data.</text>
</comment>
<reference evidence="1 2" key="1">
    <citation type="journal article" date="2018" name="New Phytol.">
        <title>Phylogenomics of Endogonaceae and evolution of mycorrhizas within Mucoromycota.</title>
        <authorList>
            <person name="Chang Y."/>
            <person name="Desiro A."/>
            <person name="Na H."/>
            <person name="Sandor L."/>
            <person name="Lipzen A."/>
            <person name="Clum A."/>
            <person name="Barry K."/>
            <person name="Grigoriev I.V."/>
            <person name="Martin F.M."/>
            <person name="Stajich J.E."/>
            <person name="Smith M.E."/>
            <person name="Bonito G."/>
            <person name="Spatafora J.W."/>
        </authorList>
    </citation>
    <scope>NUCLEOTIDE SEQUENCE [LARGE SCALE GENOMIC DNA]</scope>
    <source>
        <strain evidence="1 2">AD002</strain>
    </source>
</reference>
<evidence type="ECO:0000313" key="1">
    <source>
        <dbReference type="EMBL" id="RUS24384.1"/>
    </source>
</evidence>
<evidence type="ECO:0000313" key="2">
    <source>
        <dbReference type="Proteomes" id="UP000274822"/>
    </source>
</evidence>
<dbReference type="Proteomes" id="UP000274822">
    <property type="component" value="Unassembled WGS sequence"/>
</dbReference>
<organism evidence="1 2">
    <name type="scientific">Jimgerdemannia flammicorona</name>
    <dbReference type="NCBI Taxonomy" id="994334"/>
    <lineage>
        <taxon>Eukaryota</taxon>
        <taxon>Fungi</taxon>
        <taxon>Fungi incertae sedis</taxon>
        <taxon>Mucoromycota</taxon>
        <taxon>Mucoromycotina</taxon>
        <taxon>Endogonomycetes</taxon>
        <taxon>Endogonales</taxon>
        <taxon>Endogonaceae</taxon>
        <taxon>Jimgerdemannia</taxon>
    </lineage>
</organism>
<dbReference type="EMBL" id="RBNJ01016188">
    <property type="protein sequence ID" value="RUS24384.1"/>
    <property type="molecule type" value="Genomic_DNA"/>
</dbReference>